<keyword evidence="1" id="KW-0812">Transmembrane</keyword>
<organism evidence="2">
    <name type="scientific">marine metagenome</name>
    <dbReference type="NCBI Taxonomy" id="408172"/>
    <lineage>
        <taxon>unclassified sequences</taxon>
        <taxon>metagenomes</taxon>
        <taxon>ecological metagenomes</taxon>
    </lineage>
</organism>
<gene>
    <name evidence="2" type="ORF">METZ01_LOCUS34184</name>
</gene>
<reference evidence="2" key="1">
    <citation type="submission" date="2018-05" db="EMBL/GenBank/DDBJ databases">
        <authorList>
            <person name="Lanie J.A."/>
            <person name="Ng W.-L."/>
            <person name="Kazmierczak K.M."/>
            <person name="Andrzejewski T.M."/>
            <person name="Davidsen T.M."/>
            <person name="Wayne K.J."/>
            <person name="Tettelin H."/>
            <person name="Glass J.I."/>
            <person name="Rusch D."/>
            <person name="Podicherti R."/>
            <person name="Tsui H.-C.T."/>
            <person name="Winkler M.E."/>
        </authorList>
    </citation>
    <scope>NUCLEOTIDE SEQUENCE</scope>
</reference>
<protein>
    <submittedName>
        <fullName evidence="2">Uncharacterized protein</fullName>
    </submittedName>
</protein>
<dbReference type="AlphaFoldDB" id="A0A381QQG6"/>
<feature type="transmembrane region" description="Helical" evidence="1">
    <location>
        <begin position="54"/>
        <end position="74"/>
    </location>
</feature>
<keyword evidence="1" id="KW-0472">Membrane</keyword>
<evidence type="ECO:0000313" key="2">
    <source>
        <dbReference type="EMBL" id="SUZ81330.1"/>
    </source>
</evidence>
<sequence length="75" mass="8267">MKSSDFLEWGGVITAISYTLLIALNIGAELIGFSLLFISAVLIALWSFKGNHKGILILQLFYATAAILGFFRWLS</sequence>
<evidence type="ECO:0000256" key="1">
    <source>
        <dbReference type="SAM" id="Phobius"/>
    </source>
</evidence>
<keyword evidence="1" id="KW-1133">Transmembrane helix</keyword>
<accession>A0A381QQG6</accession>
<proteinExistence type="predicted"/>
<name>A0A381QQG6_9ZZZZ</name>
<feature type="transmembrane region" description="Helical" evidence="1">
    <location>
        <begin position="30"/>
        <end position="48"/>
    </location>
</feature>
<dbReference type="EMBL" id="UINC01001463">
    <property type="protein sequence ID" value="SUZ81330.1"/>
    <property type="molecule type" value="Genomic_DNA"/>
</dbReference>